<dbReference type="EMBL" id="RJVU01068486">
    <property type="protein sequence ID" value="ROI79388.1"/>
    <property type="molecule type" value="Genomic_DNA"/>
</dbReference>
<comment type="caution">
    <text evidence="1">The sequence shown here is derived from an EMBL/GenBank/DDBJ whole genome shotgun (WGS) entry which is preliminary data.</text>
</comment>
<evidence type="ECO:0000313" key="2">
    <source>
        <dbReference type="Proteomes" id="UP000281406"/>
    </source>
</evidence>
<dbReference type="Proteomes" id="UP000281406">
    <property type="component" value="Unassembled WGS sequence"/>
</dbReference>
<proteinExistence type="predicted"/>
<sequence>MFSLSQVPLANTAHHLLELVQMPYSDAFPGPESPQGLVNNIHFYQGERFDTEAEEKQTWAVWKRLPSGQ</sequence>
<protein>
    <submittedName>
        <fullName evidence="1">Uncharacterized protein</fullName>
    </submittedName>
</protein>
<evidence type="ECO:0000313" key="1">
    <source>
        <dbReference type="EMBL" id="ROI79388.1"/>
    </source>
</evidence>
<gene>
    <name evidence="1" type="ORF">DPX16_7276</name>
</gene>
<accession>A0A3N0XMW9</accession>
<organism evidence="1 2">
    <name type="scientific">Anabarilius grahami</name>
    <name type="common">Kanglang fish</name>
    <name type="synonym">Barilius grahami</name>
    <dbReference type="NCBI Taxonomy" id="495550"/>
    <lineage>
        <taxon>Eukaryota</taxon>
        <taxon>Metazoa</taxon>
        <taxon>Chordata</taxon>
        <taxon>Craniata</taxon>
        <taxon>Vertebrata</taxon>
        <taxon>Euteleostomi</taxon>
        <taxon>Actinopterygii</taxon>
        <taxon>Neopterygii</taxon>
        <taxon>Teleostei</taxon>
        <taxon>Ostariophysi</taxon>
        <taxon>Cypriniformes</taxon>
        <taxon>Xenocyprididae</taxon>
        <taxon>Xenocypridinae</taxon>
        <taxon>Xenocypridinae incertae sedis</taxon>
        <taxon>Anabarilius</taxon>
    </lineage>
</organism>
<reference evidence="1 2" key="1">
    <citation type="submission" date="2018-10" db="EMBL/GenBank/DDBJ databases">
        <title>Genome assembly for a Yunnan-Guizhou Plateau 3E fish, Anabarilius grahami (Regan), and its evolutionary and genetic applications.</title>
        <authorList>
            <person name="Jiang W."/>
        </authorList>
    </citation>
    <scope>NUCLEOTIDE SEQUENCE [LARGE SCALE GENOMIC DNA]</scope>
    <source>
        <strain evidence="1">AG-KIZ</strain>
        <tissue evidence="1">Muscle</tissue>
    </source>
</reference>
<dbReference type="AlphaFoldDB" id="A0A3N0XMW9"/>
<name>A0A3N0XMW9_ANAGA</name>
<keyword evidence="2" id="KW-1185">Reference proteome</keyword>